<keyword evidence="2" id="KW-1003">Cell membrane</keyword>
<evidence type="ECO:0000256" key="1">
    <source>
        <dbReference type="ARBA" id="ARBA00004651"/>
    </source>
</evidence>
<dbReference type="InterPro" id="IPR000276">
    <property type="entry name" value="GPCR_Rhodpsn"/>
</dbReference>
<reference evidence="12" key="1">
    <citation type="journal article" date="2023" name="G3 (Bethesda)">
        <title>A reference genome for the long-term kleptoplast-retaining sea slug Elysia crispata morphotype clarki.</title>
        <authorList>
            <person name="Eastman K.E."/>
            <person name="Pendleton A.L."/>
            <person name="Shaikh M.A."/>
            <person name="Suttiyut T."/>
            <person name="Ogas R."/>
            <person name="Tomko P."/>
            <person name="Gavelis G."/>
            <person name="Widhalm J.R."/>
            <person name="Wisecaver J.H."/>
        </authorList>
    </citation>
    <scope>NUCLEOTIDE SEQUENCE</scope>
    <source>
        <strain evidence="12">ECLA1</strain>
    </source>
</reference>
<evidence type="ECO:0000256" key="9">
    <source>
        <dbReference type="RuleBase" id="RU000688"/>
    </source>
</evidence>
<evidence type="ECO:0000256" key="6">
    <source>
        <dbReference type="ARBA" id="ARBA00023136"/>
    </source>
</evidence>
<evidence type="ECO:0000256" key="10">
    <source>
        <dbReference type="SAM" id="Phobius"/>
    </source>
</evidence>
<dbReference type="Proteomes" id="UP001283361">
    <property type="component" value="Unassembled WGS sequence"/>
</dbReference>
<keyword evidence="13" id="KW-1185">Reference proteome</keyword>
<dbReference type="PRINTS" id="PR00237">
    <property type="entry name" value="GPCRRHODOPSN"/>
</dbReference>
<dbReference type="SUPFAM" id="SSF81321">
    <property type="entry name" value="Family A G protein-coupled receptor-like"/>
    <property type="match status" value="1"/>
</dbReference>
<accession>A0AAE1CR72</accession>
<feature type="transmembrane region" description="Helical" evidence="10">
    <location>
        <begin position="141"/>
        <end position="158"/>
    </location>
</feature>
<dbReference type="GO" id="GO:0004930">
    <property type="term" value="F:G protein-coupled receptor activity"/>
    <property type="evidence" value="ECO:0007669"/>
    <property type="project" value="UniProtKB-KW"/>
</dbReference>
<comment type="similarity">
    <text evidence="9">Belongs to the G-protein coupled receptor 1 family.</text>
</comment>
<name>A0AAE1CR72_9GAST</name>
<keyword evidence="6 10" id="KW-0472">Membrane</keyword>
<evidence type="ECO:0000256" key="5">
    <source>
        <dbReference type="ARBA" id="ARBA00023040"/>
    </source>
</evidence>
<dbReference type="PROSITE" id="PS50262">
    <property type="entry name" value="G_PROTEIN_RECEP_F1_2"/>
    <property type="match status" value="1"/>
</dbReference>
<feature type="transmembrane region" description="Helical" evidence="10">
    <location>
        <begin position="178"/>
        <end position="201"/>
    </location>
</feature>
<feature type="transmembrane region" description="Helical" evidence="10">
    <location>
        <begin position="262"/>
        <end position="287"/>
    </location>
</feature>
<evidence type="ECO:0000313" key="12">
    <source>
        <dbReference type="EMBL" id="KAK3729641.1"/>
    </source>
</evidence>
<organism evidence="12 13">
    <name type="scientific">Elysia crispata</name>
    <name type="common">lettuce slug</name>
    <dbReference type="NCBI Taxonomy" id="231223"/>
    <lineage>
        <taxon>Eukaryota</taxon>
        <taxon>Metazoa</taxon>
        <taxon>Spiralia</taxon>
        <taxon>Lophotrochozoa</taxon>
        <taxon>Mollusca</taxon>
        <taxon>Gastropoda</taxon>
        <taxon>Heterobranchia</taxon>
        <taxon>Euthyneura</taxon>
        <taxon>Panpulmonata</taxon>
        <taxon>Sacoglossa</taxon>
        <taxon>Placobranchoidea</taxon>
        <taxon>Plakobranchidae</taxon>
        <taxon>Elysia</taxon>
    </lineage>
</organism>
<gene>
    <name evidence="12" type="ORF">RRG08_015664</name>
</gene>
<comment type="subcellular location">
    <subcellularLocation>
        <location evidence="1">Cell membrane</location>
        <topology evidence="1">Multi-pass membrane protein</topology>
    </subcellularLocation>
</comment>
<dbReference type="AlphaFoldDB" id="A0AAE1CR72"/>
<feature type="transmembrane region" description="Helical" evidence="10">
    <location>
        <begin position="95"/>
        <end position="120"/>
    </location>
</feature>
<evidence type="ECO:0000256" key="4">
    <source>
        <dbReference type="ARBA" id="ARBA00022989"/>
    </source>
</evidence>
<evidence type="ECO:0000256" key="7">
    <source>
        <dbReference type="ARBA" id="ARBA00023170"/>
    </source>
</evidence>
<dbReference type="PANTHER" id="PTHR24249">
    <property type="entry name" value="HISTAMINE RECEPTOR-RELATED G-PROTEIN COUPLED RECEPTOR"/>
    <property type="match status" value="1"/>
</dbReference>
<dbReference type="GO" id="GO:0005886">
    <property type="term" value="C:plasma membrane"/>
    <property type="evidence" value="ECO:0007669"/>
    <property type="project" value="UniProtKB-SubCell"/>
</dbReference>
<keyword evidence="7 9" id="KW-0675">Receptor</keyword>
<dbReference type="InterPro" id="IPR017452">
    <property type="entry name" value="GPCR_Rhodpsn_7TM"/>
</dbReference>
<dbReference type="Pfam" id="PF00001">
    <property type="entry name" value="7tm_1"/>
    <property type="match status" value="1"/>
</dbReference>
<protein>
    <recommendedName>
        <fullName evidence="11">G-protein coupled receptors family 1 profile domain-containing protein</fullName>
    </recommendedName>
</protein>
<evidence type="ECO:0000256" key="3">
    <source>
        <dbReference type="ARBA" id="ARBA00022692"/>
    </source>
</evidence>
<feature type="domain" description="G-protein coupled receptors family 1 profile" evidence="11">
    <location>
        <begin position="35"/>
        <end position="312"/>
    </location>
</feature>
<keyword evidence="3 9" id="KW-0812">Transmembrane</keyword>
<keyword evidence="5 9" id="KW-0297">G-protein coupled receptor</keyword>
<keyword evidence="8 9" id="KW-0807">Transducer</keyword>
<dbReference type="InterPro" id="IPR050569">
    <property type="entry name" value="TAAR"/>
</dbReference>
<sequence>MQKHDHSYSSFCLRNIPEWIIMAVLAPCCVAIILENFLLIATIFRGAKATLSAVSYLFLNSLAVADVFVGATTLATIVCYVRMLPETGVVYQPLLVLTFLFTLNYSVALLSMFHLSLIALDRYIFIAHPFVYERRVTKRSAKIAVTCCWLLTFLNATISNMPKIVKGDFATCDFRQKLDPGFCSFVTFYFIAGTISSLAYLRIYQVVSYQKRAISSTHNPTALRITAMPQTNNADTDNNRCSGLKVETKFYISRSTLKTIKFFVLVFGLFVVSTFPVIAVSILSFFFPIPNNVALGATLMQNSNSAINFMALVVRDKLFRKEFIKMLKAMCKHIQSYCH</sequence>
<evidence type="ECO:0000256" key="2">
    <source>
        <dbReference type="ARBA" id="ARBA00022475"/>
    </source>
</evidence>
<dbReference type="Gene3D" id="1.20.1070.10">
    <property type="entry name" value="Rhodopsin 7-helix transmembrane proteins"/>
    <property type="match status" value="1"/>
</dbReference>
<feature type="transmembrane region" description="Helical" evidence="10">
    <location>
        <begin position="56"/>
        <end position="83"/>
    </location>
</feature>
<feature type="transmembrane region" description="Helical" evidence="10">
    <location>
        <begin position="20"/>
        <end position="44"/>
    </location>
</feature>
<proteinExistence type="inferred from homology"/>
<evidence type="ECO:0000256" key="8">
    <source>
        <dbReference type="ARBA" id="ARBA00023224"/>
    </source>
</evidence>
<evidence type="ECO:0000313" key="13">
    <source>
        <dbReference type="Proteomes" id="UP001283361"/>
    </source>
</evidence>
<evidence type="ECO:0000259" key="11">
    <source>
        <dbReference type="PROSITE" id="PS50262"/>
    </source>
</evidence>
<dbReference type="CDD" id="cd00637">
    <property type="entry name" value="7tm_classA_rhodopsin-like"/>
    <property type="match status" value="1"/>
</dbReference>
<dbReference type="PROSITE" id="PS00237">
    <property type="entry name" value="G_PROTEIN_RECEP_F1_1"/>
    <property type="match status" value="1"/>
</dbReference>
<comment type="caution">
    <text evidence="12">The sequence shown here is derived from an EMBL/GenBank/DDBJ whole genome shotgun (WGS) entry which is preliminary data.</text>
</comment>
<dbReference type="EMBL" id="JAWDGP010007128">
    <property type="protein sequence ID" value="KAK3729641.1"/>
    <property type="molecule type" value="Genomic_DNA"/>
</dbReference>
<keyword evidence="4 10" id="KW-1133">Transmembrane helix</keyword>